<dbReference type="PANTHER" id="PTHR43794:SF11">
    <property type="entry name" value="AMIDOHYDROLASE-RELATED DOMAIN-CONTAINING PROTEIN"/>
    <property type="match status" value="1"/>
</dbReference>
<reference evidence="2 3" key="1">
    <citation type="submission" date="2020-05" db="EMBL/GenBank/DDBJ databases">
        <authorList>
            <person name="Campoy J."/>
            <person name="Schneeberger K."/>
            <person name="Spophaly S."/>
        </authorList>
    </citation>
    <scope>NUCLEOTIDE SEQUENCE [LARGE SCALE GENOMIC DNA]</scope>
    <source>
        <strain evidence="2">PruArmRojPasFocal</strain>
    </source>
</reference>
<protein>
    <recommendedName>
        <fullName evidence="4">Amidohydrolase-related domain-containing protein</fullName>
    </recommendedName>
</protein>
<name>A0A6J5US42_PRUAR</name>
<dbReference type="GO" id="GO:0016787">
    <property type="term" value="F:hydrolase activity"/>
    <property type="evidence" value="ECO:0007669"/>
    <property type="project" value="UniProtKB-KW"/>
</dbReference>
<gene>
    <name evidence="2" type="ORF">CURHAP_LOCUS28329</name>
</gene>
<evidence type="ECO:0008006" key="4">
    <source>
        <dbReference type="Google" id="ProtNLM"/>
    </source>
</evidence>
<organism evidence="2 3">
    <name type="scientific">Prunus armeniaca</name>
    <name type="common">Apricot</name>
    <name type="synonym">Armeniaca vulgaris</name>
    <dbReference type="NCBI Taxonomy" id="36596"/>
    <lineage>
        <taxon>Eukaryota</taxon>
        <taxon>Viridiplantae</taxon>
        <taxon>Streptophyta</taxon>
        <taxon>Embryophyta</taxon>
        <taxon>Tracheophyta</taxon>
        <taxon>Spermatophyta</taxon>
        <taxon>Magnoliopsida</taxon>
        <taxon>eudicotyledons</taxon>
        <taxon>Gunneridae</taxon>
        <taxon>Pentapetalae</taxon>
        <taxon>rosids</taxon>
        <taxon>fabids</taxon>
        <taxon>Rosales</taxon>
        <taxon>Rosaceae</taxon>
        <taxon>Amygdaloideae</taxon>
        <taxon>Amygdaleae</taxon>
        <taxon>Prunus</taxon>
    </lineage>
</organism>
<dbReference type="InterPro" id="IPR032466">
    <property type="entry name" value="Metal_Hydrolase"/>
</dbReference>
<dbReference type="InterPro" id="IPR050287">
    <property type="entry name" value="MTA/SAH_deaminase"/>
</dbReference>
<evidence type="ECO:0000256" key="1">
    <source>
        <dbReference type="ARBA" id="ARBA00022801"/>
    </source>
</evidence>
<dbReference type="SUPFAM" id="SSF51556">
    <property type="entry name" value="Metallo-dependent hydrolases"/>
    <property type="match status" value="1"/>
</dbReference>
<dbReference type="AlphaFoldDB" id="A0A6J5US42"/>
<proteinExistence type="predicted"/>
<keyword evidence="1" id="KW-0378">Hydrolase</keyword>
<accession>A0A6J5US42</accession>
<dbReference type="EMBL" id="CAEKDK010000004">
    <property type="protein sequence ID" value="CAB4278094.1"/>
    <property type="molecule type" value="Genomic_DNA"/>
</dbReference>
<evidence type="ECO:0000313" key="2">
    <source>
        <dbReference type="EMBL" id="CAB4278094.1"/>
    </source>
</evidence>
<dbReference type="PANTHER" id="PTHR43794">
    <property type="entry name" value="AMINOHYDROLASE SSNA-RELATED"/>
    <property type="match status" value="1"/>
</dbReference>
<evidence type="ECO:0000313" key="3">
    <source>
        <dbReference type="Proteomes" id="UP000507222"/>
    </source>
</evidence>
<sequence>MLGFSPIIEMLDASICVSLGTDGAPSNNRMSIVDEMYLASLINNGREVHTNGTTDPTALPAETVLKLMATLNSDLPFTNNRPKAMENKRPAAFIIPANPHELINKKHASCKSTYI</sequence>
<dbReference type="Proteomes" id="UP000507222">
    <property type="component" value="Unassembled WGS sequence"/>
</dbReference>
<dbReference type="Gene3D" id="3.20.20.140">
    <property type="entry name" value="Metal-dependent hydrolases"/>
    <property type="match status" value="1"/>
</dbReference>